<sequence>MLEKKRVVLFAVPGAFTKNCSKIHFPGFVNNEASFYARGIDLIACLAVNDTNVMAAWKATFAENRILMLSDADTSYSRKIELEVDEGIEGGIRCSRFAVVINDLIVENFWVDPSGVNLSRAEAVLEHIHQERSE</sequence>
<evidence type="ECO:0000313" key="6">
    <source>
        <dbReference type="Proteomes" id="UP000030460"/>
    </source>
</evidence>
<dbReference type="InterPro" id="IPR013740">
    <property type="entry name" value="Redoxin"/>
</dbReference>
<keyword evidence="6" id="KW-1185">Reference proteome</keyword>
<dbReference type="PANTHER" id="PTHR10430">
    <property type="entry name" value="PEROXIREDOXIN"/>
    <property type="match status" value="1"/>
</dbReference>
<dbReference type="GO" id="GO:0034599">
    <property type="term" value="P:cellular response to oxidative stress"/>
    <property type="evidence" value="ECO:0007669"/>
    <property type="project" value="InterPro"/>
</dbReference>
<accession>A0A8T6ZJV5</accession>
<dbReference type="GO" id="GO:0042744">
    <property type="term" value="P:hydrogen peroxide catabolic process"/>
    <property type="evidence" value="ECO:0007669"/>
    <property type="project" value="TreeGrafter"/>
</dbReference>
<keyword evidence="2" id="KW-0560">Oxidoreductase</keyword>
<proteinExistence type="predicted"/>
<evidence type="ECO:0000256" key="3">
    <source>
        <dbReference type="PIRSR" id="PIRSR637944-1"/>
    </source>
</evidence>
<dbReference type="Proteomes" id="UP000030460">
    <property type="component" value="Unassembled WGS sequence"/>
</dbReference>
<dbReference type="SUPFAM" id="SSF52833">
    <property type="entry name" value="Thioredoxin-like"/>
    <property type="match status" value="1"/>
</dbReference>
<comment type="caution">
    <text evidence="5">The sequence shown here is derived from an EMBL/GenBank/DDBJ whole genome shotgun (WGS) entry which is preliminary data.</text>
</comment>
<dbReference type="OrthoDB" id="9800621at2"/>
<dbReference type="AlphaFoldDB" id="A0A8T6ZJV5"/>
<evidence type="ECO:0000313" key="5">
    <source>
        <dbReference type="EMBL" id="NLP65467.1"/>
    </source>
</evidence>
<dbReference type="InterPro" id="IPR037944">
    <property type="entry name" value="PRX5-like"/>
</dbReference>
<evidence type="ECO:0000256" key="2">
    <source>
        <dbReference type="ARBA" id="ARBA00023002"/>
    </source>
</evidence>
<reference evidence="5" key="1">
    <citation type="journal article" date="2015" name="Genome Announc.">
        <title>Draft Genome Sequence of the Polyhydroxyalkanoate-Producing Bacterium Burkholderia sacchari LMG 19450 Isolated from Brazilian Sugarcane Plantation Soil.</title>
        <authorList>
            <person name="Alexandrino P.M."/>
            <person name="Mendonca T.T."/>
            <person name="Guaman Bautista L.P."/>
            <person name="Cherix J."/>
            <person name="Lozano-Sakalauskas G.C."/>
            <person name="Fujita A."/>
            <person name="Ramos Filho E."/>
            <person name="Long P."/>
            <person name="Padilla G."/>
            <person name="Taciro M.K."/>
            <person name="Gomez J.G."/>
            <person name="Silva L.F."/>
        </authorList>
    </citation>
    <scope>NUCLEOTIDE SEQUENCE</scope>
    <source>
        <strain evidence="5">LMG 19450</strain>
    </source>
</reference>
<evidence type="ECO:0000259" key="4">
    <source>
        <dbReference type="Pfam" id="PF08534"/>
    </source>
</evidence>
<dbReference type="Gene3D" id="3.40.30.10">
    <property type="entry name" value="Glutaredoxin"/>
    <property type="match status" value="1"/>
</dbReference>
<gene>
    <name evidence="5" type="ORF">NH14_030885</name>
</gene>
<dbReference type="PANTHER" id="PTHR10430:SF16">
    <property type="entry name" value="PEROXIREDOXIN-5, MITOCHONDRIAL"/>
    <property type="match status" value="1"/>
</dbReference>
<dbReference type="GO" id="GO:0005737">
    <property type="term" value="C:cytoplasm"/>
    <property type="evidence" value="ECO:0007669"/>
    <property type="project" value="TreeGrafter"/>
</dbReference>
<reference evidence="5" key="2">
    <citation type="submission" date="2020-04" db="EMBL/GenBank/DDBJ databases">
        <authorList>
            <person name="Alexandrino P."/>
            <person name="Mendonca T."/>
            <person name="Guaman L."/>
            <person name="Cherix J."/>
            <person name="Lozano-Sakalauskas G."/>
            <person name="Fujita A."/>
            <person name="Filho E.R."/>
            <person name="Long P."/>
            <person name="Padilla G."/>
            <person name="Taciro M.K."/>
            <person name="Gomez J.G."/>
            <person name="Silva L.F."/>
            <person name="Torres M."/>
        </authorList>
    </citation>
    <scope>NUCLEOTIDE SEQUENCE</scope>
    <source>
        <strain evidence="5">LMG 19450</strain>
    </source>
</reference>
<feature type="active site" description="Cysteine sulfenic acid (-SOH) intermediate" evidence="3">
    <location>
        <position position="20"/>
    </location>
</feature>
<dbReference type="InterPro" id="IPR036249">
    <property type="entry name" value="Thioredoxin-like_sf"/>
</dbReference>
<evidence type="ECO:0000256" key="1">
    <source>
        <dbReference type="ARBA" id="ARBA00022559"/>
    </source>
</evidence>
<dbReference type="GO" id="GO:0045454">
    <property type="term" value="P:cell redox homeostasis"/>
    <property type="evidence" value="ECO:0007669"/>
    <property type="project" value="TreeGrafter"/>
</dbReference>
<keyword evidence="1" id="KW-0575">Peroxidase</keyword>
<protein>
    <submittedName>
        <fullName evidence="5">Redoxin family protein</fullName>
    </submittedName>
</protein>
<organism evidence="5 6">
    <name type="scientific">Paraburkholderia sacchari</name>
    <dbReference type="NCBI Taxonomy" id="159450"/>
    <lineage>
        <taxon>Bacteria</taxon>
        <taxon>Pseudomonadati</taxon>
        <taxon>Pseudomonadota</taxon>
        <taxon>Betaproteobacteria</taxon>
        <taxon>Burkholderiales</taxon>
        <taxon>Burkholderiaceae</taxon>
        <taxon>Paraburkholderia</taxon>
    </lineage>
</organism>
<dbReference type="EMBL" id="JTDB02000014">
    <property type="protein sequence ID" value="NLP65467.1"/>
    <property type="molecule type" value="Genomic_DNA"/>
</dbReference>
<feature type="domain" description="Redoxin" evidence="4">
    <location>
        <begin position="3"/>
        <end position="125"/>
    </location>
</feature>
<name>A0A8T6ZJV5_9BURK</name>
<dbReference type="Pfam" id="PF08534">
    <property type="entry name" value="Redoxin"/>
    <property type="match status" value="1"/>
</dbReference>
<dbReference type="GO" id="GO:0008379">
    <property type="term" value="F:thioredoxin peroxidase activity"/>
    <property type="evidence" value="ECO:0007669"/>
    <property type="project" value="InterPro"/>
</dbReference>